<dbReference type="EMBL" id="VSRR010154235">
    <property type="protein sequence ID" value="MPD07005.1"/>
    <property type="molecule type" value="Genomic_DNA"/>
</dbReference>
<reference evidence="1 2" key="1">
    <citation type="submission" date="2019-05" db="EMBL/GenBank/DDBJ databases">
        <title>Another draft genome of Portunus trituberculatus and its Hox gene families provides insights of decapod evolution.</title>
        <authorList>
            <person name="Jeong J.-H."/>
            <person name="Song I."/>
            <person name="Kim S."/>
            <person name="Choi T."/>
            <person name="Kim D."/>
            <person name="Ryu S."/>
            <person name="Kim W."/>
        </authorList>
    </citation>
    <scope>NUCLEOTIDE SEQUENCE [LARGE SCALE GENOMIC DNA]</scope>
    <source>
        <tissue evidence="1">Muscle</tissue>
    </source>
</reference>
<evidence type="ECO:0000313" key="2">
    <source>
        <dbReference type="Proteomes" id="UP000324222"/>
    </source>
</evidence>
<organism evidence="1 2">
    <name type="scientific">Portunus trituberculatus</name>
    <name type="common">Swimming crab</name>
    <name type="synonym">Neptunus trituberculatus</name>
    <dbReference type="NCBI Taxonomy" id="210409"/>
    <lineage>
        <taxon>Eukaryota</taxon>
        <taxon>Metazoa</taxon>
        <taxon>Ecdysozoa</taxon>
        <taxon>Arthropoda</taxon>
        <taxon>Crustacea</taxon>
        <taxon>Multicrustacea</taxon>
        <taxon>Malacostraca</taxon>
        <taxon>Eumalacostraca</taxon>
        <taxon>Eucarida</taxon>
        <taxon>Decapoda</taxon>
        <taxon>Pleocyemata</taxon>
        <taxon>Brachyura</taxon>
        <taxon>Eubrachyura</taxon>
        <taxon>Portunoidea</taxon>
        <taxon>Portunidae</taxon>
        <taxon>Portuninae</taxon>
        <taxon>Portunus</taxon>
    </lineage>
</organism>
<accession>A0A5B7KQ38</accession>
<name>A0A5B7KQ38_PORTR</name>
<dbReference type="AlphaFoldDB" id="A0A5B7KQ38"/>
<comment type="caution">
    <text evidence="1">The sequence shown here is derived from an EMBL/GenBank/DDBJ whole genome shotgun (WGS) entry which is preliminary data.</text>
</comment>
<evidence type="ECO:0000313" key="1">
    <source>
        <dbReference type="EMBL" id="MPD07005.1"/>
    </source>
</evidence>
<gene>
    <name evidence="1" type="ORF">E2C01_102846</name>
</gene>
<sequence>MTLFVLFVRKRAERFVCAALEVLVGSFFPASFSSVTRLPGLMVACHCERKNLARFYYPLENG</sequence>
<keyword evidence="2" id="KW-1185">Reference proteome</keyword>
<dbReference type="Proteomes" id="UP000324222">
    <property type="component" value="Unassembled WGS sequence"/>
</dbReference>
<proteinExistence type="predicted"/>
<protein>
    <submittedName>
        <fullName evidence="1">Uncharacterized protein</fullName>
    </submittedName>
</protein>